<protein>
    <submittedName>
        <fullName evidence="3">Uncharacterized protein</fullName>
    </submittedName>
</protein>
<evidence type="ECO:0000256" key="1">
    <source>
        <dbReference type="SAM" id="MobiDB-lite"/>
    </source>
</evidence>
<feature type="compositionally biased region" description="Pro residues" evidence="1">
    <location>
        <begin position="507"/>
        <end position="519"/>
    </location>
</feature>
<accession>A0A919NDW1</accession>
<feature type="compositionally biased region" description="Pro residues" evidence="1">
    <location>
        <begin position="483"/>
        <end position="497"/>
    </location>
</feature>
<feature type="compositionally biased region" description="Low complexity" evidence="1">
    <location>
        <begin position="439"/>
        <end position="454"/>
    </location>
</feature>
<evidence type="ECO:0000256" key="2">
    <source>
        <dbReference type="SAM" id="Phobius"/>
    </source>
</evidence>
<keyword evidence="4" id="KW-1185">Reference proteome</keyword>
<evidence type="ECO:0000313" key="4">
    <source>
        <dbReference type="Proteomes" id="UP000629619"/>
    </source>
</evidence>
<dbReference type="SUPFAM" id="SSF75011">
    <property type="entry name" value="3-carboxy-cis,cis-mucoante lactonizing enzyme"/>
    <property type="match status" value="1"/>
</dbReference>
<feature type="compositionally biased region" description="Basic and acidic residues" evidence="1">
    <location>
        <begin position="618"/>
        <end position="628"/>
    </location>
</feature>
<feature type="region of interest" description="Disordered" evidence="1">
    <location>
        <begin position="379"/>
        <end position="628"/>
    </location>
</feature>
<comment type="caution">
    <text evidence="3">The sequence shown here is derived from an EMBL/GenBank/DDBJ whole genome shotgun (WGS) entry which is preliminary data.</text>
</comment>
<feature type="compositionally biased region" description="Gly residues" evidence="1">
    <location>
        <begin position="405"/>
        <end position="438"/>
    </location>
</feature>
<dbReference type="AlphaFoldDB" id="A0A919NDW1"/>
<gene>
    <name evidence="3" type="ORF">Asi03nite_69850</name>
</gene>
<name>A0A919NDW1_9ACTN</name>
<proteinExistence type="predicted"/>
<keyword evidence="2" id="KW-0812">Transmembrane</keyword>
<feature type="transmembrane region" description="Helical" evidence="2">
    <location>
        <begin position="353"/>
        <end position="373"/>
    </location>
</feature>
<keyword evidence="2" id="KW-1133">Transmembrane helix</keyword>
<feature type="compositionally biased region" description="Gly residues" evidence="1">
    <location>
        <begin position="599"/>
        <end position="616"/>
    </location>
</feature>
<keyword evidence="2" id="KW-0472">Membrane</keyword>
<organism evidence="3 4">
    <name type="scientific">Actinoplanes siamensis</name>
    <dbReference type="NCBI Taxonomy" id="1223317"/>
    <lineage>
        <taxon>Bacteria</taxon>
        <taxon>Bacillati</taxon>
        <taxon>Actinomycetota</taxon>
        <taxon>Actinomycetes</taxon>
        <taxon>Micromonosporales</taxon>
        <taxon>Micromonosporaceae</taxon>
        <taxon>Actinoplanes</taxon>
    </lineage>
</organism>
<sequence length="628" mass="64468">MGDAACDTVRMRRLVFSIVLGVGLVMVGGTGASAADPTPTATVSAKATAGKKICQVKDPLLDELSGLVATKTGFIAINDSTTDSRKKVFFLDSKCTIKSKKNFSGAGPKDTEDMVLSPDGKNVWIADTGDNEVLEGTGETRPTVAVWTMPVSGKTEPVIHRLSYPDGDKHDAEALLLDGDGLPIIVTKELGTAVLYKPAAALKNNNDAGVPLKKVGELALPATETKSNAFAKVFNKVITGGSVAPGGDRVVLRTYTDAVEFDVKNGDVLAALKGEPRTTGLPDETFGEAISYSADGKTFFTVSDMNGDHDTANYIRQYVPATEVAVVSKNQSGAGAAGDKWYSNLSVSDITKMVGGVGVIGLVLVAIGVIGIVRFRKANPAGPTVDEEPSGSIKKADPETELIGVGSGPKRGAAYGGGGNGPVYGAKSGGPSGGGPSGGQQKPGVYGGSRPAGPAGAGAPGNSGGHPRGPQQPPRGPQQRPAAQPPRPQQQPRPPQQPQQRGGQQPPRGPQPPRSPQPPQRGGQQPGRDGSGGGAGVYGGGNGQQRPQGGGQQRPQGGQQRPQGGVQRPQANGQQRPQGNGQRPQGSGQQRPQGNGQRPPGGGQPRQPGTYGGGRPPQGRDDNGYDRR</sequence>
<feature type="compositionally biased region" description="Gly residues" evidence="1">
    <location>
        <begin position="455"/>
        <end position="467"/>
    </location>
</feature>
<dbReference type="Proteomes" id="UP000629619">
    <property type="component" value="Unassembled WGS sequence"/>
</dbReference>
<evidence type="ECO:0000313" key="3">
    <source>
        <dbReference type="EMBL" id="GIF09447.1"/>
    </source>
</evidence>
<feature type="compositionally biased region" description="Gly residues" evidence="1">
    <location>
        <begin position="529"/>
        <end position="552"/>
    </location>
</feature>
<feature type="compositionally biased region" description="Low complexity" evidence="1">
    <location>
        <begin position="553"/>
        <end position="598"/>
    </location>
</feature>
<reference evidence="3" key="1">
    <citation type="submission" date="2021-01" db="EMBL/GenBank/DDBJ databases">
        <title>Whole genome shotgun sequence of Actinoplanes siamensis NBRC 109076.</title>
        <authorList>
            <person name="Komaki H."/>
            <person name="Tamura T."/>
        </authorList>
    </citation>
    <scope>NUCLEOTIDE SEQUENCE</scope>
    <source>
        <strain evidence="3">NBRC 109076</strain>
    </source>
</reference>
<dbReference type="EMBL" id="BOMW01000086">
    <property type="protein sequence ID" value="GIF09447.1"/>
    <property type="molecule type" value="Genomic_DNA"/>
</dbReference>